<dbReference type="SMART" id="SM00332">
    <property type="entry name" value="PP2Cc"/>
    <property type="match status" value="1"/>
</dbReference>
<dbReference type="Proteomes" id="UP001549691">
    <property type="component" value="Unassembled WGS sequence"/>
</dbReference>
<organism evidence="3 4">
    <name type="scientific">Uliginosibacterium flavum</name>
    <dbReference type="NCBI Taxonomy" id="1396831"/>
    <lineage>
        <taxon>Bacteria</taxon>
        <taxon>Pseudomonadati</taxon>
        <taxon>Pseudomonadota</taxon>
        <taxon>Betaproteobacteria</taxon>
        <taxon>Rhodocyclales</taxon>
        <taxon>Zoogloeaceae</taxon>
        <taxon>Uliginosibacterium</taxon>
    </lineage>
</organism>
<dbReference type="InterPro" id="IPR036457">
    <property type="entry name" value="PPM-type-like_dom_sf"/>
</dbReference>
<dbReference type="PROSITE" id="PS51746">
    <property type="entry name" value="PPM_2"/>
    <property type="match status" value="1"/>
</dbReference>
<dbReference type="EMBL" id="JBEWZI010000004">
    <property type="protein sequence ID" value="MET7013532.1"/>
    <property type="molecule type" value="Genomic_DNA"/>
</dbReference>
<dbReference type="SUPFAM" id="SSF81606">
    <property type="entry name" value="PP2C-like"/>
    <property type="match status" value="1"/>
</dbReference>
<accession>A0ABV2THY6</accession>
<evidence type="ECO:0000256" key="1">
    <source>
        <dbReference type="SAM" id="MobiDB-lite"/>
    </source>
</evidence>
<evidence type="ECO:0000259" key="2">
    <source>
        <dbReference type="PROSITE" id="PS51746"/>
    </source>
</evidence>
<dbReference type="RefSeq" id="WP_354599997.1">
    <property type="nucleotide sequence ID" value="NZ_JBEWZI010000004.1"/>
</dbReference>
<gene>
    <name evidence="3" type="ORF">ABXR19_04980</name>
</gene>
<evidence type="ECO:0000313" key="3">
    <source>
        <dbReference type="EMBL" id="MET7013532.1"/>
    </source>
</evidence>
<keyword evidence="4" id="KW-1185">Reference proteome</keyword>
<reference evidence="3 4" key="1">
    <citation type="submission" date="2024-07" db="EMBL/GenBank/DDBJ databases">
        <title>Uliginosibacterium flavum JJ3220;KACC:17644.</title>
        <authorList>
            <person name="Kim M.K."/>
        </authorList>
    </citation>
    <scope>NUCLEOTIDE SEQUENCE [LARGE SCALE GENOMIC DNA]</scope>
    <source>
        <strain evidence="3 4">KACC:17644</strain>
    </source>
</reference>
<proteinExistence type="predicted"/>
<evidence type="ECO:0000313" key="4">
    <source>
        <dbReference type="Proteomes" id="UP001549691"/>
    </source>
</evidence>
<feature type="domain" description="PPM-type phosphatase" evidence="2">
    <location>
        <begin position="5"/>
        <end position="246"/>
    </location>
</feature>
<dbReference type="Gene3D" id="3.60.40.10">
    <property type="entry name" value="PPM-type phosphatase domain"/>
    <property type="match status" value="1"/>
</dbReference>
<dbReference type="Pfam" id="PF13672">
    <property type="entry name" value="PP2C_2"/>
    <property type="match status" value="1"/>
</dbReference>
<name>A0ABV2THY6_9RHOO</name>
<sequence length="272" mass="28964">MSKLDVHTAHLSRTGGRKRNEDSCGYWTSDAGCCWVVSDGAGGHGGGDVASRLVVKTVLERFAANPVVSSEVAVSLLETAHAELMKAKEHQPAGTDMHATCVLLLIDREQGQAVWGHAGDSRAYLFRNGQLAYQTRDHSLVQSMIDAGYGSTDLIRTHPQRSLLTSAIGNAGELVISVSGDPVPTDAGDVFMLCSDGWWEYVDEANMQRILAEASSADAWLESMAAIVERDAGTDNDNYTAVGVVVNSAESATTVILGPRSEQAEPPEESTS</sequence>
<dbReference type="InterPro" id="IPR001932">
    <property type="entry name" value="PPM-type_phosphatase-like_dom"/>
</dbReference>
<protein>
    <submittedName>
        <fullName evidence="3">PP2C family serine/threonine-protein phosphatase</fullName>
    </submittedName>
</protein>
<comment type="caution">
    <text evidence="3">The sequence shown here is derived from an EMBL/GenBank/DDBJ whole genome shotgun (WGS) entry which is preliminary data.</text>
</comment>
<dbReference type="SMART" id="SM00331">
    <property type="entry name" value="PP2C_SIG"/>
    <property type="match status" value="1"/>
</dbReference>
<dbReference type="CDD" id="cd00143">
    <property type="entry name" value="PP2Cc"/>
    <property type="match status" value="1"/>
</dbReference>
<feature type="region of interest" description="Disordered" evidence="1">
    <location>
        <begin position="1"/>
        <end position="22"/>
    </location>
</feature>